<gene>
    <name evidence="1" type="ordered locus">LGAS_0615</name>
    <name evidence="2" type="ordered locus">LGAS_0677</name>
</gene>
<dbReference type="EMBL" id="CP000413">
    <property type="protein sequence ID" value="ABJ60009.1"/>
    <property type="molecule type" value="Genomic_DNA"/>
</dbReference>
<organism evidence="2 3">
    <name type="scientific">Lactobacillus gasseri (strain ATCC 33323 / DSM 20243 / BCRC 14619 / CIP 102991 / JCM 1131 / KCTC 3163 / NCIMB 11718 / NCTC 13722 / AM63)</name>
    <dbReference type="NCBI Taxonomy" id="324831"/>
    <lineage>
        <taxon>Bacteria</taxon>
        <taxon>Bacillati</taxon>
        <taxon>Bacillota</taxon>
        <taxon>Bacilli</taxon>
        <taxon>Lactobacillales</taxon>
        <taxon>Lactobacillaceae</taxon>
        <taxon>Lactobacillus</taxon>
    </lineage>
</organism>
<dbReference type="KEGG" id="lga:LGAS_0615"/>
<accession>A0A805Z7K9</accession>
<dbReference type="Proteomes" id="UP000000664">
    <property type="component" value="Chromosome"/>
</dbReference>
<protein>
    <submittedName>
        <fullName evidence="2">Uncharacterized protein</fullName>
    </submittedName>
</protein>
<reference evidence="2 3" key="1">
    <citation type="journal article" date="2006" name="Proc. Natl. Acad. Sci. U.S.A.">
        <title>Comparative genomics of the lactic acid bacteria.</title>
        <authorList>
            <person name="Makarova K."/>
            <person name="Slesarev A."/>
            <person name="Wolf Y."/>
            <person name="Sorokin A."/>
            <person name="Mirkin B."/>
            <person name="Koonin E."/>
            <person name="Pavlov A."/>
            <person name="Pavlova N."/>
            <person name="Karamychev V."/>
            <person name="Polouchine N."/>
            <person name="Shakhova V."/>
            <person name="Grigoriev I."/>
            <person name="Lou Y."/>
            <person name="Rohksar D."/>
            <person name="Lucas S."/>
            <person name="Huang K."/>
            <person name="Goodstein D.M."/>
            <person name="Hawkins T."/>
            <person name="Plengvidhya V."/>
            <person name="Welker D."/>
            <person name="Hughes J."/>
            <person name="Goh Y."/>
            <person name="Benson A."/>
            <person name="Baldwin K."/>
            <person name="Lee J.H."/>
            <person name="Diaz-Muniz I."/>
            <person name="Dosti B."/>
            <person name="Smeianov V."/>
            <person name="Wechter W."/>
            <person name="Barabote R."/>
            <person name="Lorca G."/>
            <person name="Altermann E."/>
            <person name="Barrangou R."/>
            <person name="Ganesan B."/>
            <person name="Xie Y."/>
            <person name="Rawsthorne H."/>
            <person name="Tamir D."/>
            <person name="Parker C."/>
            <person name="Breidt F."/>
            <person name="Broadbent J."/>
            <person name="Hutkins R."/>
            <person name="O'Sullivan D."/>
            <person name="Steele J."/>
            <person name="Unlu G."/>
            <person name="Saier M."/>
            <person name="Klaenhammer T."/>
            <person name="Richardson P."/>
            <person name="Kozyavkin S."/>
            <person name="Weimer B."/>
            <person name="Mills D."/>
        </authorList>
    </citation>
    <scope>NUCLEOTIDE SEQUENCE [LARGE SCALE GENOMIC DNA]</scope>
    <source>
        <strain evidence="2">ATCC 33323</strain>
        <strain evidence="3">ATCC 33323 / DSM 20243 / BCRC 14619 / CIP 102991 / JCM 1131 / KCTC 3163 / NCIMB 11718 / NCTC 13722 / AM63</strain>
    </source>
</reference>
<proteinExistence type="predicted"/>
<evidence type="ECO:0000313" key="1">
    <source>
        <dbReference type="EMBL" id="ABJ60009.1"/>
    </source>
</evidence>
<dbReference type="KEGG" id="lga:LGAS_0677"/>
<evidence type="ECO:0000313" key="2">
    <source>
        <dbReference type="EMBL" id="ABJ60069.1"/>
    </source>
</evidence>
<dbReference type="AlphaFoldDB" id="A0A805Z7K9"/>
<name>A0A805Z7K9_LACGA</name>
<evidence type="ECO:0000313" key="3">
    <source>
        <dbReference type="Proteomes" id="UP000000664"/>
    </source>
</evidence>
<dbReference type="EMBL" id="CP000413">
    <property type="protein sequence ID" value="ABJ60069.1"/>
    <property type="molecule type" value="Genomic_DNA"/>
</dbReference>
<sequence>MSLMEESNKTETETPMGEIKAPIQVEDVKFTKQALISSPKFSVIERDILKLALDDDKEYTIAEVKKAIDKFKEGF</sequence>